<dbReference type="AlphaFoldDB" id="A0ABD1P4H9"/>
<dbReference type="EMBL" id="JBFOLJ010000028">
    <property type="protein sequence ID" value="KAL2458572.1"/>
    <property type="molecule type" value="Genomic_DNA"/>
</dbReference>
<accession>A0ABD1P4H9</accession>
<protein>
    <submittedName>
        <fullName evidence="2">J domain-containing protein</fullName>
    </submittedName>
</protein>
<organism evidence="2 3">
    <name type="scientific">Forsythia ovata</name>
    <dbReference type="NCBI Taxonomy" id="205694"/>
    <lineage>
        <taxon>Eukaryota</taxon>
        <taxon>Viridiplantae</taxon>
        <taxon>Streptophyta</taxon>
        <taxon>Embryophyta</taxon>
        <taxon>Tracheophyta</taxon>
        <taxon>Spermatophyta</taxon>
        <taxon>Magnoliopsida</taxon>
        <taxon>eudicotyledons</taxon>
        <taxon>Gunneridae</taxon>
        <taxon>Pentapetalae</taxon>
        <taxon>asterids</taxon>
        <taxon>lamiids</taxon>
        <taxon>Lamiales</taxon>
        <taxon>Oleaceae</taxon>
        <taxon>Forsythieae</taxon>
        <taxon>Forsythia</taxon>
    </lineage>
</organism>
<gene>
    <name evidence="2" type="ORF">Fot_55602</name>
</gene>
<feature type="domain" description="DUF3444" evidence="1">
    <location>
        <begin position="5"/>
        <end position="43"/>
    </location>
</feature>
<dbReference type="InterPro" id="IPR024593">
    <property type="entry name" value="DUF3444"/>
</dbReference>
<dbReference type="PANTHER" id="PTHR45089">
    <property type="entry name" value="DNAJ HEAT SHOCK AMINO-TERMINAL DOMAIN PROTEIN-RELATED"/>
    <property type="match status" value="1"/>
</dbReference>
<sequence>MSRGNTNKVYPRKGETWAVFKNWDRNWFSDSERRRNYEFEFVEENAFSELSEAGINSFPDPRFHNFDAERSYDKLQVGQIWAIYGDKDGLPKYYGQIEKIETCQEFVLHVNWLLPCSPPGSMIRWLDKDMPVPAGNLRFIRENLTE</sequence>
<name>A0ABD1P4H9_9LAMI</name>
<reference evidence="3" key="1">
    <citation type="submission" date="2024-07" db="EMBL/GenBank/DDBJ databases">
        <title>Two chromosome-level genome assemblies of Korean endemic species Abeliophyllum distichum and Forsythia ovata (Oleaceae).</title>
        <authorList>
            <person name="Jang H."/>
        </authorList>
    </citation>
    <scope>NUCLEOTIDE SEQUENCE [LARGE SCALE GENOMIC DNA]</scope>
</reference>
<evidence type="ECO:0000313" key="2">
    <source>
        <dbReference type="EMBL" id="KAL2458572.1"/>
    </source>
</evidence>
<proteinExistence type="predicted"/>
<evidence type="ECO:0000313" key="3">
    <source>
        <dbReference type="Proteomes" id="UP001604277"/>
    </source>
</evidence>
<dbReference type="Pfam" id="PF11926">
    <property type="entry name" value="DUF3444"/>
    <property type="match status" value="2"/>
</dbReference>
<keyword evidence="3" id="KW-1185">Reference proteome</keyword>
<dbReference type="Proteomes" id="UP001604277">
    <property type="component" value="Unassembled WGS sequence"/>
</dbReference>
<feature type="domain" description="DUF3444" evidence="1">
    <location>
        <begin position="57"/>
        <end position="140"/>
    </location>
</feature>
<evidence type="ECO:0000259" key="1">
    <source>
        <dbReference type="Pfam" id="PF11926"/>
    </source>
</evidence>
<comment type="caution">
    <text evidence="2">The sequence shown here is derived from an EMBL/GenBank/DDBJ whole genome shotgun (WGS) entry which is preliminary data.</text>
</comment>